<evidence type="ECO:0000256" key="1">
    <source>
        <dbReference type="SAM" id="MobiDB-lite"/>
    </source>
</evidence>
<keyword evidence="3" id="KW-1185">Reference proteome</keyword>
<dbReference type="InterPro" id="IPR029021">
    <property type="entry name" value="Prot-tyrosine_phosphatase-like"/>
</dbReference>
<dbReference type="PANTHER" id="PTHR31126:SF18">
    <property type="entry name" value="PROTEIN-TYROSINE-PHOSPHATASE"/>
    <property type="match status" value="1"/>
</dbReference>
<gene>
    <name evidence="2" type="ORF">FA10DRAFT_264089</name>
</gene>
<dbReference type="GeneID" id="37042423"/>
<name>A0A316YVI5_9BASI</name>
<dbReference type="Gene3D" id="3.90.190.10">
    <property type="entry name" value="Protein tyrosine phosphatase superfamily"/>
    <property type="match status" value="1"/>
</dbReference>
<feature type="compositionally biased region" description="Gly residues" evidence="1">
    <location>
        <begin position="86"/>
        <end position="99"/>
    </location>
</feature>
<dbReference type="SUPFAM" id="SSF52799">
    <property type="entry name" value="(Phosphotyrosine protein) phosphatases II"/>
    <property type="match status" value="1"/>
</dbReference>
<accession>A0A316YVI5</accession>
<dbReference type="AlphaFoldDB" id="A0A316YVI5"/>
<organism evidence="2 3">
    <name type="scientific">Acaromyces ingoldii</name>
    <dbReference type="NCBI Taxonomy" id="215250"/>
    <lineage>
        <taxon>Eukaryota</taxon>
        <taxon>Fungi</taxon>
        <taxon>Dikarya</taxon>
        <taxon>Basidiomycota</taxon>
        <taxon>Ustilaginomycotina</taxon>
        <taxon>Exobasidiomycetes</taxon>
        <taxon>Exobasidiales</taxon>
        <taxon>Cryptobasidiaceae</taxon>
        <taxon>Acaromyces</taxon>
    </lineage>
</organism>
<feature type="compositionally biased region" description="Low complexity" evidence="1">
    <location>
        <begin position="1"/>
        <end position="36"/>
    </location>
</feature>
<feature type="region of interest" description="Disordered" evidence="1">
    <location>
        <begin position="1"/>
        <end position="37"/>
    </location>
</feature>
<dbReference type="RefSeq" id="XP_025380635.1">
    <property type="nucleotide sequence ID" value="XM_025520507.1"/>
</dbReference>
<dbReference type="GO" id="GO:0016791">
    <property type="term" value="F:phosphatase activity"/>
    <property type="evidence" value="ECO:0007669"/>
    <property type="project" value="TreeGrafter"/>
</dbReference>
<dbReference type="Pfam" id="PF03162">
    <property type="entry name" value="Y_phosphatase2"/>
    <property type="match status" value="1"/>
</dbReference>
<dbReference type="STRING" id="215250.A0A316YVI5"/>
<dbReference type="PANTHER" id="PTHR31126">
    <property type="entry name" value="TYROSINE-PROTEIN PHOSPHATASE"/>
    <property type="match status" value="1"/>
</dbReference>
<reference evidence="2 3" key="1">
    <citation type="journal article" date="2018" name="Mol. Biol. Evol.">
        <title>Broad Genomic Sampling Reveals a Smut Pathogenic Ancestry of the Fungal Clade Ustilaginomycotina.</title>
        <authorList>
            <person name="Kijpornyongpan T."/>
            <person name="Mondo S.J."/>
            <person name="Barry K."/>
            <person name="Sandor L."/>
            <person name="Lee J."/>
            <person name="Lipzen A."/>
            <person name="Pangilinan J."/>
            <person name="LaButti K."/>
            <person name="Hainaut M."/>
            <person name="Henrissat B."/>
            <person name="Grigoriev I.V."/>
            <person name="Spatafora J.W."/>
            <person name="Aime M.C."/>
        </authorList>
    </citation>
    <scope>NUCLEOTIDE SEQUENCE [LARGE SCALE GENOMIC DNA]</scope>
    <source>
        <strain evidence="2 3">MCA 4198</strain>
    </source>
</reference>
<dbReference type="InterPro" id="IPR004861">
    <property type="entry name" value="Siw14-like"/>
</dbReference>
<feature type="region of interest" description="Disordered" evidence="1">
    <location>
        <begin position="66"/>
        <end position="109"/>
    </location>
</feature>
<dbReference type="OrthoDB" id="6375174at2759"/>
<sequence>MSIASSTTSAATMSTQGPTGSGSTAHHTSISSTSSAPVAPVLEPPAIFATVAPGIYRCSSSSLTAGLPPAPKEWVPPSSSHSNNGNGNGDGSNGNGNGNGAHDRSSEADEVRSISSSFFAYQPNSLPASSTTAPTLPLETFLSTLRLRTILLLAPERRPPALAAWCQARHIRLVHLGLGALADEGASVGSNINCSGMDLYGNAASSIMSLERIVKDSLELLLDVSSLPCLVCDATGVSEAGVVVGCLRRMQRRNFASIRLEYRNFAASRSRSSHERFIESFDTDLISLPRADRLPDWFALQLADDDEEEEEATAAALLLAASA</sequence>
<proteinExistence type="predicted"/>
<dbReference type="Proteomes" id="UP000245768">
    <property type="component" value="Unassembled WGS sequence"/>
</dbReference>
<protein>
    <submittedName>
        <fullName evidence="2">Uncharacterized protein</fullName>
    </submittedName>
</protein>
<dbReference type="InParanoid" id="A0A316YVI5"/>
<dbReference type="EMBL" id="KZ819634">
    <property type="protein sequence ID" value="PWN93437.1"/>
    <property type="molecule type" value="Genomic_DNA"/>
</dbReference>
<evidence type="ECO:0000313" key="3">
    <source>
        <dbReference type="Proteomes" id="UP000245768"/>
    </source>
</evidence>
<evidence type="ECO:0000313" key="2">
    <source>
        <dbReference type="EMBL" id="PWN93437.1"/>
    </source>
</evidence>